<gene>
    <name evidence="1" type="ORF">PHMEG_0005458</name>
</gene>
<organism evidence="1 2">
    <name type="scientific">Phytophthora megakarya</name>
    <dbReference type="NCBI Taxonomy" id="4795"/>
    <lineage>
        <taxon>Eukaryota</taxon>
        <taxon>Sar</taxon>
        <taxon>Stramenopiles</taxon>
        <taxon>Oomycota</taxon>
        <taxon>Peronosporomycetes</taxon>
        <taxon>Peronosporales</taxon>
        <taxon>Peronosporaceae</taxon>
        <taxon>Phytophthora</taxon>
    </lineage>
</organism>
<dbReference type="AlphaFoldDB" id="A0A225WRA7"/>
<sequence length="95" mass="10996">MGGLLHARSIADTTTGNYSSNWRECCEFSRQLGWSPSLAQLGRTWVEPRRAQHHLRHHQIEIGEYQVSNGCLRRTQASAITPMFLRLLFHTIDYQ</sequence>
<dbReference type="EMBL" id="NBNE01000353">
    <property type="protein sequence ID" value="OWZ20174.1"/>
    <property type="molecule type" value="Genomic_DNA"/>
</dbReference>
<reference evidence="2" key="1">
    <citation type="submission" date="2017-03" db="EMBL/GenBank/DDBJ databases">
        <title>Phytopthora megakarya and P. palmivora, two closely related causual agents of cacao black pod achieved similar genome size and gene model numbers by different mechanisms.</title>
        <authorList>
            <person name="Ali S."/>
            <person name="Shao J."/>
            <person name="Larry D.J."/>
            <person name="Kronmiller B."/>
            <person name="Shen D."/>
            <person name="Strem M.D."/>
            <person name="Melnick R.L."/>
            <person name="Guiltinan M.J."/>
            <person name="Tyler B.M."/>
            <person name="Meinhardt L.W."/>
            <person name="Bailey B.A."/>
        </authorList>
    </citation>
    <scope>NUCLEOTIDE SEQUENCE [LARGE SCALE GENOMIC DNA]</scope>
    <source>
        <strain evidence="2">zdho120</strain>
    </source>
</reference>
<evidence type="ECO:0000313" key="2">
    <source>
        <dbReference type="Proteomes" id="UP000198211"/>
    </source>
</evidence>
<proteinExistence type="predicted"/>
<comment type="caution">
    <text evidence="1">The sequence shown here is derived from an EMBL/GenBank/DDBJ whole genome shotgun (WGS) entry which is preliminary data.</text>
</comment>
<accession>A0A225WRA7</accession>
<name>A0A225WRA7_9STRA</name>
<evidence type="ECO:0000313" key="1">
    <source>
        <dbReference type="EMBL" id="OWZ20174.1"/>
    </source>
</evidence>
<keyword evidence="2" id="KW-1185">Reference proteome</keyword>
<protein>
    <submittedName>
        <fullName evidence="1">Uncharacterized protein</fullName>
    </submittedName>
</protein>
<dbReference type="Proteomes" id="UP000198211">
    <property type="component" value="Unassembled WGS sequence"/>
</dbReference>